<comment type="caution">
    <text evidence="1">The sequence shown here is derived from an EMBL/GenBank/DDBJ whole genome shotgun (WGS) entry which is preliminary data.</text>
</comment>
<protein>
    <submittedName>
        <fullName evidence="1">Uncharacterized protein</fullName>
    </submittedName>
</protein>
<dbReference type="AlphaFoldDB" id="A0A4R8PZ96"/>
<name>A0A4R8PZ96_9PEZI</name>
<gene>
    <name evidence="1" type="ORF">C8035_v004278</name>
</gene>
<proteinExistence type="predicted"/>
<reference evidence="1 2" key="1">
    <citation type="submission" date="2018-11" db="EMBL/GenBank/DDBJ databases">
        <title>Genome sequence and assembly of Colletotrichum spinosum.</title>
        <authorList>
            <person name="Gan P."/>
            <person name="Shirasu K."/>
        </authorList>
    </citation>
    <scope>NUCLEOTIDE SEQUENCE [LARGE SCALE GENOMIC DNA]</scope>
    <source>
        <strain evidence="1 2">CBS 515.97</strain>
    </source>
</reference>
<evidence type="ECO:0000313" key="2">
    <source>
        <dbReference type="Proteomes" id="UP000295083"/>
    </source>
</evidence>
<keyword evidence="2" id="KW-1185">Reference proteome</keyword>
<dbReference type="Proteomes" id="UP000295083">
    <property type="component" value="Unassembled WGS sequence"/>
</dbReference>
<sequence>MRLLVSFGTRTVPGTGLCDSAAIPMPLLTEYLQAITGQKVGFAEGRASTLRRDDGNGLASRGLAGPGGGLRVWRGTLKWAFPPTVVGAVYGCSWHRPQVLMALC</sequence>
<evidence type="ECO:0000313" key="1">
    <source>
        <dbReference type="EMBL" id="TDZ13516.1"/>
    </source>
</evidence>
<organism evidence="1 2">
    <name type="scientific">Colletotrichum spinosum</name>
    <dbReference type="NCBI Taxonomy" id="1347390"/>
    <lineage>
        <taxon>Eukaryota</taxon>
        <taxon>Fungi</taxon>
        <taxon>Dikarya</taxon>
        <taxon>Ascomycota</taxon>
        <taxon>Pezizomycotina</taxon>
        <taxon>Sordariomycetes</taxon>
        <taxon>Hypocreomycetidae</taxon>
        <taxon>Glomerellales</taxon>
        <taxon>Glomerellaceae</taxon>
        <taxon>Colletotrichum</taxon>
        <taxon>Colletotrichum orbiculare species complex</taxon>
    </lineage>
</organism>
<accession>A0A4R8PZ96</accession>
<dbReference type="EMBL" id="QAPG01010712">
    <property type="protein sequence ID" value="TDZ13516.1"/>
    <property type="molecule type" value="Genomic_DNA"/>
</dbReference>